<dbReference type="EMBL" id="CAJGYM010000010">
    <property type="protein sequence ID" value="CAD6189161.1"/>
    <property type="molecule type" value="Genomic_DNA"/>
</dbReference>
<keyword evidence="1" id="KW-0175">Coiled coil</keyword>
<feature type="coiled-coil region" evidence="1">
    <location>
        <begin position="250"/>
        <end position="277"/>
    </location>
</feature>
<keyword evidence="3" id="KW-1185">Reference proteome</keyword>
<name>A0A8S1H0U0_9PELO</name>
<evidence type="ECO:0000256" key="1">
    <source>
        <dbReference type="SAM" id="Coils"/>
    </source>
</evidence>
<gene>
    <name evidence="2" type="ORF">CAUJ_LOCUS5080</name>
</gene>
<organism evidence="2 3">
    <name type="scientific">Caenorhabditis auriculariae</name>
    <dbReference type="NCBI Taxonomy" id="2777116"/>
    <lineage>
        <taxon>Eukaryota</taxon>
        <taxon>Metazoa</taxon>
        <taxon>Ecdysozoa</taxon>
        <taxon>Nematoda</taxon>
        <taxon>Chromadorea</taxon>
        <taxon>Rhabditida</taxon>
        <taxon>Rhabditina</taxon>
        <taxon>Rhabditomorpha</taxon>
        <taxon>Rhabditoidea</taxon>
        <taxon>Rhabditidae</taxon>
        <taxon>Peloderinae</taxon>
        <taxon>Caenorhabditis</taxon>
    </lineage>
</organism>
<dbReference type="OrthoDB" id="5827459at2759"/>
<evidence type="ECO:0000313" key="3">
    <source>
        <dbReference type="Proteomes" id="UP000835052"/>
    </source>
</evidence>
<dbReference type="PROSITE" id="PS51122">
    <property type="entry name" value="CALPONIN_2"/>
    <property type="match status" value="1"/>
</dbReference>
<dbReference type="InterPro" id="IPR000557">
    <property type="entry name" value="Calponin_repeat"/>
</dbReference>
<comment type="caution">
    <text evidence="2">The sequence shown here is derived from an EMBL/GenBank/DDBJ whole genome shotgun (WGS) entry which is preliminary data.</text>
</comment>
<accession>A0A8S1H0U0</accession>
<evidence type="ECO:0000313" key="2">
    <source>
        <dbReference type="EMBL" id="CAD6189161.1"/>
    </source>
</evidence>
<proteinExistence type="predicted"/>
<dbReference type="AlphaFoldDB" id="A0A8S1H0U0"/>
<reference evidence="2" key="1">
    <citation type="submission" date="2020-10" db="EMBL/GenBank/DDBJ databases">
        <authorList>
            <person name="Kikuchi T."/>
        </authorList>
    </citation>
    <scope>NUCLEOTIDE SEQUENCE</scope>
    <source>
        <strain evidence="2">NKZ352</strain>
    </source>
</reference>
<protein>
    <submittedName>
        <fullName evidence="2">Uncharacterized protein</fullName>
    </submittedName>
</protein>
<dbReference type="Proteomes" id="UP000835052">
    <property type="component" value="Unassembled WGS sequence"/>
</dbReference>
<sequence length="285" mass="32311">MASQTDYAKEKEVQHKRKIVLPNVIPWEYGSNKYATQKGSGGFGTIRNAKLNIKSSKDLSESNDGVVPQLNCPPMHHTYASQSKSTSFGAMREQVTKVVDTNGDSKVLISKIVDDKMTETMLKKWNQPNREATNSEIGRRRNALTETVGGHRMKREDTMKCLAAIPRFQDPRMTIAHLDKTNGSSYQPGLQRNRQATTNVEGLNRDISDQLDTNRYMAWLGGQLTLQSQSKTGGFNKTRDVVSQNYYNKVDGTKIDAEKLRKRLQEVQLQKSDIVEQENNDEERR</sequence>